<dbReference type="InterPro" id="IPR011009">
    <property type="entry name" value="Kinase-like_dom_sf"/>
</dbReference>
<proteinExistence type="predicted"/>
<feature type="compositionally biased region" description="Pro residues" evidence="1">
    <location>
        <begin position="1"/>
        <end position="16"/>
    </location>
</feature>
<dbReference type="GO" id="GO:0005524">
    <property type="term" value="F:ATP binding"/>
    <property type="evidence" value="ECO:0007669"/>
    <property type="project" value="InterPro"/>
</dbReference>
<dbReference type="PROSITE" id="PS50011">
    <property type="entry name" value="PROTEIN_KINASE_DOM"/>
    <property type="match status" value="1"/>
</dbReference>
<protein>
    <submittedName>
        <fullName evidence="4">Protein kinase domain-containing protein</fullName>
    </submittedName>
</protein>
<organism evidence="3 4">
    <name type="scientific">Panagrellus redivivus</name>
    <name type="common">Microworm</name>
    <dbReference type="NCBI Taxonomy" id="6233"/>
    <lineage>
        <taxon>Eukaryota</taxon>
        <taxon>Metazoa</taxon>
        <taxon>Ecdysozoa</taxon>
        <taxon>Nematoda</taxon>
        <taxon>Chromadorea</taxon>
        <taxon>Rhabditida</taxon>
        <taxon>Tylenchina</taxon>
        <taxon>Panagrolaimomorpha</taxon>
        <taxon>Panagrolaimoidea</taxon>
        <taxon>Panagrolaimidae</taxon>
        <taxon>Panagrellus</taxon>
    </lineage>
</organism>
<dbReference type="WBParaSite" id="Pan_g14928.t1">
    <property type="protein sequence ID" value="Pan_g14928.t1"/>
    <property type="gene ID" value="Pan_g14928"/>
</dbReference>
<dbReference type="InterPro" id="IPR000719">
    <property type="entry name" value="Prot_kinase_dom"/>
</dbReference>
<reference evidence="3" key="1">
    <citation type="journal article" date="2013" name="Genetics">
        <title>The draft genome and transcriptome of Panagrellus redivivus are shaped by the harsh demands of a free-living lifestyle.</title>
        <authorList>
            <person name="Srinivasan J."/>
            <person name="Dillman A.R."/>
            <person name="Macchietto M.G."/>
            <person name="Heikkinen L."/>
            <person name="Lakso M."/>
            <person name="Fracchia K.M."/>
            <person name="Antoshechkin I."/>
            <person name="Mortazavi A."/>
            <person name="Wong G."/>
            <person name="Sternberg P.W."/>
        </authorList>
    </citation>
    <scope>NUCLEOTIDE SEQUENCE [LARGE SCALE GENOMIC DNA]</scope>
    <source>
        <strain evidence="3">MT8872</strain>
    </source>
</reference>
<name>A0A7E4V0Y2_PANRE</name>
<dbReference type="Gene3D" id="3.30.200.20">
    <property type="entry name" value="Phosphorylase Kinase, domain 1"/>
    <property type="match status" value="1"/>
</dbReference>
<sequence length="577" mass="66844">MSPRPPRGGRPRPPYGYKPRGQKTMDTIPEQKEVPSIRFTNFSSEQSERFLDVYMRLPIYTDMEMSLKIREENNKYTHDLLSSAALLSTPETPPTFPRSHASYIKTPFYPEEAYNIVHSLGVQYGLGGSQTNVMLKEVFVSHIIARQQSDELLVNNENSVRVMLTALTLELYILHNLRHENILNPLKVYTEPTLGRYQIAFAPHVPLRKVMDEIIKQFPDRNSFFDGAEIPQFIVHEVATALAFLLKHKLSHNRISANTIYVNSNGMVRLGDFERCTRYNFPGDYKDPNDPFCHRPSTEYLDIYNLGILYTKLTIPGYIDAMIPQGVFDNPSMLSAHIEGLVNFFDRKHKRNQRKLVCFERLPLKGNQIQFLLTCFNRNTSPNDLLYHPYLRKTPASRRDSLARVIRSLGIPLQSRVSTGHFIAPIEPPTKKSMFETNYPEVEFRLSLIEEGGLSFWNSKFWVPAYDTRYWMVALYDDVIDTYRRVQIYSKYNFQPSDVLTIHATMKKLVEKLDQAYCDFLIGESLVTEAKHIMVEDTIRMGHDSKRRLNIQARIYGITGVQVAETWPKSPPKWIKI</sequence>
<dbReference type="AlphaFoldDB" id="A0A7E4V0Y2"/>
<feature type="region of interest" description="Disordered" evidence="1">
    <location>
        <begin position="1"/>
        <end position="27"/>
    </location>
</feature>
<accession>A0A7E4V0Y2</accession>
<dbReference type="GO" id="GO:0004672">
    <property type="term" value="F:protein kinase activity"/>
    <property type="evidence" value="ECO:0007669"/>
    <property type="project" value="InterPro"/>
</dbReference>
<evidence type="ECO:0000259" key="2">
    <source>
        <dbReference type="PROSITE" id="PS50011"/>
    </source>
</evidence>
<evidence type="ECO:0000313" key="3">
    <source>
        <dbReference type="Proteomes" id="UP000492821"/>
    </source>
</evidence>
<dbReference type="SUPFAM" id="SSF56112">
    <property type="entry name" value="Protein kinase-like (PK-like)"/>
    <property type="match status" value="1"/>
</dbReference>
<keyword evidence="3" id="KW-1185">Reference proteome</keyword>
<dbReference type="InterPro" id="IPR001245">
    <property type="entry name" value="Ser-Thr/Tyr_kinase_cat_dom"/>
</dbReference>
<reference evidence="4" key="2">
    <citation type="submission" date="2020-10" db="UniProtKB">
        <authorList>
            <consortium name="WormBaseParasite"/>
        </authorList>
    </citation>
    <scope>IDENTIFICATION</scope>
</reference>
<feature type="domain" description="Protein kinase" evidence="2">
    <location>
        <begin position="118"/>
        <end position="391"/>
    </location>
</feature>
<evidence type="ECO:0000313" key="4">
    <source>
        <dbReference type="WBParaSite" id="Pan_g14928.t1"/>
    </source>
</evidence>
<dbReference type="Gene3D" id="1.10.510.10">
    <property type="entry name" value="Transferase(Phosphotransferase) domain 1"/>
    <property type="match status" value="1"/>
</dbReference>
<evidence type="ECO:0000256" key="1">
    <source>
        <dbReference type="SAM" id="MobiDB-lite"/>
    </source>
</evidence>
<dbReference type="Proteomes" id="UP000492821">
    <property type="component" value="Unassembled WGS sequence"/>
</dbReference>
<dbReference type="Pfam" id="PF07714">
    <property type="entry name" value="PK_Tyr_Ser-Thr"/>
    <property type="match status" value="1"/>
</dbReference>